<dbReference type="GO" id="GO:0016835">
    <property type="term" value="F:carbon-oxygen lyase activity"/>
    <property type="evidence" value="ECO:0007669"/>
    <property type="project" value="UniProtKB-UniRule"/>
</dbReference>
<organism evidence="15 16">
    <name type="scientific">Halolactibacillus miurensis</name>
    <dbReference type="NCBI Taxonomy" id="306541"/>
    <lineage>
        <taxon>Bacteria</taxon>
        <taxon>Bacillati</taxon>
        <taxon>Bacillota</taxon>
        <taxon>Bacilli</taxon>
        <taxon>Bacillales</taxon>
        <taxon>Bacillaceae</taxon>
        <taxon>Halolactibacillus</taxon>
    </lineage>
</organism>
<dbReference type="GO" id="GO:0097367">
    <property type="term" value="F:carbohydrate derivative binding"/>
    <property type="evidence" value="ECO:0007669"/>
    <property type="project" value="InterPro"/>
</dbReference>
<protein>
    <recommendedName>
        <fullName evidence="9 12">N-acetylmuramic acid 6-phosphate etherase</fullName>
        <shortName evidence="12">MurNAc-6-P etherase</shortName>
        <ecNumber evidence="8 12">4.2.1.126</ecNumber>
    </recommendedName>
    <alternativeName>
        <fullName evidence="11 12">N-acetylmuramic acid 6-phosphate hydrolase</fullName>
    </alternativeName>
    <alternativeName>
        <fullName evidence="10 12">N-acetylmuramic acid 6-phosphate lyase</fullName>
    </alternativeName>
</protein>
<dbReference type="InterPro" id="IPR001347">
    <property type="entry name" value="SIS_dom"/>
</dbReference>
<evidence type="ECO:0000313" key="17">
    <source>
        <dbReference type="Proteomes" id="UP000321773"/>
    </source>
</evidence>
<comment type="function">
    <text evidence="12">Specifically catalyzes the cleavage of the D-lactyl ether substituent of MurNAc 6-phosphate, producing GlcNAc 6-phosphate and D-lactate.</text>
</comment>
<comment type="miscellaneous">
    <text evidence="12">A lyase-type mechanism (elimination/hydration) is suggested for the cleavage of the lactyl ether bond of MurNAc 6-phosphate, with the formation of an alpha,beta-unsaturated aldehyde intermediate with (E)-stereochemistry, followed by the syn addition of water to give product.</text>
</comment>
<dbReference type="PANTHER" id="PTHR10088">
    <property type="entry name" value="GLUCOKINASE REGULATORY PROTEIN"/>
    <property type="match status" value="1"/>
</dbReference>
<reference evidence="15 16" key="1">
    <citation type="submission" date="2016-10" db="EMBL/GenBank/DDBJ databases">
        <authorList>
            <person name="de Groot N.N."/>
        </authorList>
    </citation>
    <scope>NUCLEOTIDE SEQUENCE [LARGE SCALE GENOMIC DNA]</scope>
    <source>
        <strain evidence="15 16">DSM 17074</strain>
    </source>
</reference>
<dbReference type="RefSeq" id="WP_062322748.1">
    <property type="nucleotide sequence ID" value="NZ_BJWJ01000007.1"/>
</dbReference>
<dbReference type="GO" id="GO:0009254">
    <property type="term" value="P:peptidoglycan turnover"/>
    <property type="evidence" value="ECO:0007669"/>
    <property type="project" value="TreeGrafter"/>
</dbReference>
<dbReference type="InterPro" id="IPR040190">
    <property type="entry name" value="MURQ/GCKR"/>
</dbReference>
<dbReference type="FunFam" id="1.10.8.1080:FF:000001">
    <property type="entry name" value="N-acetylmuramic acid 6-phosphate etherase"/>
    <property type="match status" value="1"/>
</dbReference>
<sequence length="301" mass="32392">MDLTKLTTEKRNPRTMKLDALSFREILTIMNEEDQLVPQAIQSVIPLIEQGINIIVERFNRGGRLIYMGAGTSGRLGVLDAAECPPTFGTDPGMVIGLIAGGKEAFTEAIEGAEDSEQLGQDDLIQLQLTENDVVVGLAASGRTPYVIGGLRYANETGAYTMAISCNKGSAIGKEAKLPIEAEAGPEVLTGSTRLKAGTTQKLILNMLSTVSMIGMGKVYENLMVDVKRSNEKLERRALNIIKEATGVNDEVAKTALKESHGQVKVAITMILLNVDQSSAVKALSEANGHIRQTLPKIKER</sequence>
<dbReference type="Gene3D" id="1.10.8.1080">
    <property type="match status" value="1"/>
</dbReference>
<evidence type="ECO:0000256" key="1">
    <source>
        <dbReference type="ARBA" id="ARBA00011738"/>
    </source>
</evidence>
<keyword evidence="17" id="KW-1185">Reference proteome</keyword>
<evidence type="ECO:0000256" key="4">
    <source>
        <dbReference type="ARBA" id="ARBA00051747"/>
    </source>
</evidence>
<dbReference type="CDD" id="cd05007">
    <property type="entry name" value="SIS_Etherase"/>
    <property type="match status" value="1"/>
</dbReference>
<evidence type="ECO:0000256" key="3">
    <source>
        <dbReference type="ARBA" id="ARBA00023277"/>
    </source>
</evidence>
<dbReference type="NCBIfam" id="NF003915">
    <property type="entry name" value="PRK05441.1"/>
    <property type="match status" value="1"/>
</dbReference>
<feature type="domain" description="SIS" evidence="13">
    <location>
        <begin position="55"/>
        <end position="218"/>
    </location>
</feature>
<dbReference type="EC" id="4.2.1.126" evidence="8 12"/>
<evidence type="ECO:0000313" key="16">
    <source>
        <dbReference type="Proteomes" id="UP000199139"/>
    </source>
</evidence>
<dbReference type="InterPro" id="IPR005488">
    <property type="entry name" value="Etherase_MurQ"/>
</dbReference>
<dbReference type="PROSITE" id="PS01272">
    <property type="entry name" value="GCKR"/>
    <property type="match status" value="1"/>
</dbReference>
<dbReference type="NCBIfam" id="TIGR00274">
    <property type="entry name" value="N-acetylmuramic acid 6-phosphate etherase"/>
    <property type="match status" value="1"/>
</dbReference>
<dbReference type="STRING" id="306541.SAMN05421668_10860"/>
<dbReference type="Proteomes" id="UP000199139">
    <property type="component" value="Unassembled WGS sequence"/>
</dbReference>
<proteinExistence type="inferred from homology"/>
<evidence type="ECO:0000259" key="13">
    <source>
        <dbReference type="PROSITE" id="PS51464"/>
    </source>
</evidence>
<dbReference type="PANTHER" id="PTHR10088:SF4">
    <property type="entry name" value="GLUCOKINASE REGULATORY PROTEIN"/>
    <property type="match status" value="1"/>
</dbReference>
<dbReference type="PROSITE" id="PS51464">
    <property type="entry name" value="SIS"/>
    <property type="match status" value="1"/>
</dbReference>
<evidence type="ECO:0000256" key="7">
    <source>
        <dbReference type="ARBA" id="ARBA00061234"/>
    </source>
</evidence>
<evidence type="ECO:0000256" key="12">
    <source>
        <dbReference type="HAMAP-Rule" id="MF_00068"/>
    </source>
</evidence>
<reference evidence="14 17" key="2">
    <citation type="submission" date="2019-07" db="EMBL/GenBank/DDBJ databases">
        <title>Whole genome shotgun sequence of Halolactibacillus miurensis NBRC 100873.</title>
        <authorList>
            <person name="Hosoyama A."/>
            <person name="Uohara A."/>
            <person name="Ohji S."/>
            <person name="Ichikawa N."/>
        </authorList>
    </citation>
    <scope>NUCLEOTIDE SEQUENCE [LARGE SCALE GENOMIC DNA]</scope>
    <source>
        <strain evidence="14 17">NBRC 100873</strain>
    </source>
</reference>
<evidence type="ECO:0000256" key="5">
    <source>
        <dbReference type="ARBA" id="ARBA00060595"/>
    </source>
</evidence>
<evidence type="ECO:0000256" key="6">
    <source>
        <dbReference type="ARBA" id="ARBA00060672"/>
    </source>
</evidence>
<evidence type="ECO:0000256" key="11">
    <source>
        <dbReference type="ARBA" id="ARBA00084049"/>
    </source>
</evidence>
<dbReference type="Gene3D" id="3.40.50.10490">
    <property type="entry name" value="Glucose-6-phosphate isomerase like protein, domain 1"/>
    <property type="match status" value="1"/>
</dbReference>
<dbReference type="EMBL" id="FPAI01000008">
    <property type="protein sequence ID" value="SFS74323.1"/>
    <property type="molecule type" value="Genomic_DNA"/>
</dbReference>
<dbReference type="OrthoDB" id="9813395at2"/>
<dbReference type="Pfam" id="PF20741">
    <property type="entry name" value="GKRP-like_C"/>
    <property type="match status" value="1"/>
</dbReference>
<accession>A0A1I6SBM9</accession>
<gene>
    <name evidence="12" type="primary">murQ</name>
    <name evidence="14" type="synonym">murQ2</name>
    <name evidence="14" type="ORF">HMI01_09780</name>
    <name evidence="15" type="ORF">SAMN05421668_10860</name>
</gene>
<dbReference type="AlphaFoldDB" id="A0A1I6SBM9"/>
<dbReference type="GO" id="GO:0016803">
    <property type="term" value="F:ether hydrolase activity"/>
    <property type="evidence" value="ECO:0007669"/>
    <property type="project" value="TreeGrafter"/>
</dbReference>
<dbReference type="EMBL" id="BJWJ01000007">
    <property type="protein sequence ID" value="GEM03990.1"/>
    <property type="molecule type" value="Genomic_DNA"/>
</dbReference>
<comment type="similarity">
    <text evidence="7 12">Belongs to the GCKR-like family. MurNAc-6-P etherase subfamily.</text>
</comment>
<keyword evidence="3 12" id="KW-0119">Carbohydrate metabolism</keyword>
<comment type="subunit">
    <text evidence="1 12">Homodimer.</text>
</comment>
<comment type="pathway">
    <text evidence="12">Amino-sugar metabolism; N-acetylmuramate degradation.</text>
</comment>
<evidence type="ECO:0000313" key="14">
    <source>
        <dbReference type="EMBL" id="GEM03990.1"/>
    </source>
</evidence>
<dbReference type="FunFam" id="3.40.50.10490:FF:000014">
    <property type="entry name" value="N-acetylmuramic acid 6-phosphate etherase"/>
    <property type="match status" value="1"/>
</dbReference>
<name>A0A1I6SBM9_9BACI</name>
<comment type="pathway">
    <text evidence="5">Amino-sugar metabolism; 1,6-anhydro-N-acetylmuramate degradation.</text>
</comment>
<dbReference type="InterPro" id="IPR046348">
    <property type="entry name" value="SIS_dom_sf"/>
</dbReference>
<keyword evidence="2 12" id="KW-0456">Lyase</keyword>
<feature type="active site" evidence="12">
    <location>
        <position position="114"/>
    </location>
</feature>
<dbReference type="Pfam" id="PF22645">
    <property type="entry name" value="GKRP_SIS_N"/>
    <property type="match status" value="1"/>
</dbReference>
<evidence type="ECO:0000256" key="8">
    <source>
        <dbReference type="ARBA" id="ARBA00067056"/>
    </source>
</evidence>
<evidence type="ECO:0000256" key="2">
    <source>
        <dbReference type="ARBA" id="ARBA00023239"/>
    </source>
</evidence>
<dbReference type="GO" id="GO:0097173">
    <property type="term" value="P:N-acetylmuramic acid catabolic process"/>
    <property type="evidence" value="ECO:0007669"/>
    <property type="project" value="UniProtKB-UniPathway"/>
</dbReference>
<evidence type="ECO:0000256" key="10">
    <source>
        <dbReference type="ARBA" id="ARBA00077905"/>
    </source>
</evidence>
<dbReference type="Proteomes" id="UP000321773">
    <property type="component" value="Unassembled WGS sequence"/>
</dbReference>
<comment type="pathway">
    <text evidence="6">Cell wall biogenesis.</text>
</comment>
<comment type="catalytic activity">
    <reaction evidence="4 12">
        <text>N-acetyl-D-muramate 6-phosphate + H2O = N-acetyl-D-glucosamine 6-phosphate + (R)-lactate</text>
        <dbReference type="Rhea" id="RHEA:26410"/>
        <dbReference type="ChEBI" id="CHEBI:15377"/>
        <dbReference type="ChEBI" id="CHEBI:16004"/>
        <dbReference type="ChEBI" id="CHEBI:57513"/>
        <dbReference type="ChEBI" id="CHEBI:58722"/>
        <dbReference type="EC" id="4.2.1.126"/>
    </reaction>
</comment>
<evidence type="ECO:0000313" key="15">
    <source>
        <dbReference type="EMBL" id="SFS74323.1"/>
    </source>
</evidence>
<dbReference type="HAMAP" id="MF_00068">
    <property type="entry name" value="MurQ"/>
    <property type="match status" value="1"/>
</dbReference>
<evidence type="ECO:0000256" key="9">
    <source>
        <dbReference type="ARBA" id="ARBA00070061"/>
    </source>
</evidence>
<dbReference type="UniPathway" id="UPA00342"/>
<feature type="active site" description="Proton donor" evidence="12">
    <location>
        <position position="83"/>
    </location>
</feature>
<dbReference type="InterPro" id="IPR005486">
    <property type="entry name" value="Glucokinase_regulatory_CS"/>
</dbReference>
<dbReference type="GO" id="GO:0046348">
    <property type="term" value="P:amino sugar catabolic process"/>
    <property type="evidence" value="ECO:0007669"/>
    <property type="project" value="InterPro"/>
</dbReference>
<dbReference type="SUPFAM" id="SSF53697">
    <property type="entry name" value="SIS domain"/>
    <property type="match status" value="1"/>
</dbReference>
<dbReference type="NCBIfam" id="NF009222">
    <property type="entry name" value="PRK12570.1"/>
    <property type="match status" value="1"/>
</dbReference>